<dbReference type="Proteomes" id="UP000567067">
    <property type="component" value="Unassembled WGS sequence"/>
</dbReference>
<name>A0A7W3SW74_9BACL</name>
<dbReference type="Pfam" id="PF07510">
    <property type="entry name" value="GmrSD_C"/>
    <property type="match status" value="1"/>
</dbReference>
<dbReference type="InterPro" id="IPR004919">
    <property type="entry name" value="GmrSD_N"/>
</dbReference>
<dbReference type="PANTHER" id="PTHR35149">
    <property type="entry name" value="SLL5132 PROTEIN"/>
    <property type="match status" value="1"/>
</dbReference>
<feature type="domain" description="GmrSD restriction endonucleases N-terminal" evidence="1">
    <location>
        <begin position="8"/>
        <end position="235"/>
    </location>
</feature>
<accession>A0A7W3SW74</accession>
<keyword evidence="3" id="KW-0969">Cilium</keyword>
<comment type="caution">
    <text evidence="3">The sequence shown here is derived from an EMBL/GenBank/DDBJ whole genome shotgun (WGS) entry which is preliminary data.</text>
</comment>
<evidence type="ECO:0000313" key="4">
    <source>
        <dbReference type="Proteomes" id="UP000567067"/>
    </source>
</evidence>
<proteinExistence type="predicted"/>
<keyword evidence="4" id="KW-1185">Reference proteome</keyword>
<dbReference type="EMBL" id="JACJIP010000028">
    <property type="protein sequence ID" value="MBA9087268.1"/>
    <property type="molecule type" value="Genomic_DNA"/>
</dbReference>
<dbReference type="PANTHER" id="PTHR35149:SF1">
    <property type="entry name" value="DUF5655 DOMAIN-CONTAINING PROTEIN"/>
    <property type="match status" value="1"/>
</dbReference>
<organism evidence="3 4">
    <name type="scientific">Fontibacillus solani</name>
    <dbReference type="NCBI Taxonomy" id="1572857"/>
    <lineage>
        <taxon>Bacteria</taxon>
        <taxon>Bacillati</taxon>
        <taxon>Bacillota</taxon>
        <taxon>Bacilli</taxon>
        <taxon>Bacillales</taxon>
        <taxon>Paenibacillaceae</taxon>
        <taxon>Fontibacillus</taxon>
    </lineage>
</organism>
<sequence length="620" mass="72162">MQHLQSVQDIFQHKLFRIPDYQRGYAWEEDQWLDLLEDLELLEDDQEHYTGTLVIHEAHDEGDINDDEGSTLRVYDVVDGQQRLTTLSILLHEISFQFSGIEGKKSFADGILKKYIATTKNDDTLPKLSLNRDTNVFYKTHIISTNRAVTPTKIASEQRLLDAKHHFSQYLANKSEELGEHYLTWLNKTYTKISNKMKLTVYLVPKATDVGVIFEVMNNRGKKLTEMEKTKNYLLYLSSKLTCDGGKELGEDINRTWTYIYESLMSADASDSDENQLLRSSWLMYHNYNSKQWDGSNSIKTVYNLKGYQGRHPQLRNDLRAYVSTLKECCTVYCDLIQAKRPGAFFGVKNEATRKALEEYTAKLLRIGVIASFIPLFMGIRLKHSGNLDIYLDLLKLCEKFTFRVYRYAGKRSNAGQSNLFKLGYEVYHGMVTHQDVFTGVHRLLLYYSPNKEFIEETEARNDWYGWYGLKYLLYEYELHLAAGKPVLMDWVYLQKKDKQDSIEHILPQTPTQPYWQSKWTKEQIEEVTHDLGNLVITFDNSTYSNKGFDEKKGAAGKKGCYAGSSLFAERELASYDDWTYTEFETRRQKLADWIITRWHVDDTDAPLTVTDDETEDQDI</sequence>
<protein>
    <submittedName>
        <fullName evidence="3">Flagellin-specific chaperone FliS</fullName>
    </submittedName>
</protein>
<keyword evidence="3" id="KW-0282">Flagellum</keyword>
<dbReference type="AlphaFoldDB" id="A0A7W3SW74"/>
<feature type="domain" description="GmrSD restriction endonucleases C-terminal" evidence="2">
    <location>
        <begin position="451"/>
        <end position="594"/>
    </location>
</feature>
<dbReference type="Pfam" id="PF03235">
    <property type="entry name" value="GmrSD_N"/>
    <property type="match status" value="1"/>
</dbReference>
<evidence type="ECO:0000259" key="2">
    <source>
        <dbReference type="Pfam" id="PF07510"/>
    </source>
</evidence>
<dbReference type="RefSeq" id="WP_182538088.1">
    <property type="nucleotide sequence ID" value="NZ_JACJIP010000028.1"/>
</dbReference>
<reference evidence="3 4" key="1">
    <citation type="submission" date="2020-08" db="EMBL/GenBank/DDBJ databases">
        <title>Genomic Encyclopedia of Type Strains, Phase III (KMG-III): the genomes of soil and plant-associated and newly described type strains.</title>
        <authorList>
            <person name="Whitman W."/>
        </authorList>
    </citation>
    <scope>NUCLEOTIDE SEQUENCE [LARGE SCALE GENOMIC DNA]</scope>
    <source>
        <strain evidence="3 4">CECT 8693</strain>
    </source>
</reference>
<gene>
    <name evidence="3" type="ORF">FHR92_003752</name>
</gene>
<evidence type="ECO:0000259" key="1">
    <source>
        <dbReference type="Pfam" id="PF03235"/>
    </source>
</evidence>
<dbReference type="InterPro" id="IPR011089">
    <property type="entry name" value="GmrSD_C"/>
</dbReference>
<keyword evidence="3" id="KW-0966">Cell projection</keyword>
<evidence type="ECO:0000313" key="3">
    <source>
        <dbReference type="EMBL" id="MBA9087268.1"/>
    </source>
</evidence>